<feature type="domain" description="Phosphoribosyltransferase" evidence="2">
    <location>
        <begin position="181"/>
        <end position="229"/>
    </location>
</feature>
<comment type="caution">
    <text evidence="3">The sequence shown here is derived from an EMBL/GenBank/DDBJ whole genome shotgun (WGS) entry which is preliminary data.</text>
</comment>
<protein>
    <recommendedName>
        <fullName evidence="2">Phosphoribosyltransferase domain-containing protein</fullName>
    </recommendedName>
</protein>
<comment type="similarity">
    <text evidence="1">Belongs to the ComF/GntX family.</text>
</comment>
<dbReference type="STRING" id="52770.BSZ40_04890"/>
<dbReference type="FunCoup" id="A0A1Q5PW84">
    <property type="interactions" value="2"/>
</dbReference>
<dbReference type="InterPro" id="IPR029057">
    <property type="entry name" value="PRTase-like"/>
</dbReference>
<name>A0A1Q5PW84_9ACTO</name>
<evidence type="ECO:0000313" key="4">
    <source>
        <dbReference type="Proteomes" id="UP000185612"/>
    </source>
</evidence>
<dbReference type="Gene3D" id="3.40.50.2020">
    <property type="match status" value="1"/>
</dbReference>
<sequence length="230" mass="24635">MLLPSSWRALGAAAWDLLAPHCCAGCAQPGHRWCQSCRADFATLRLVETMPVPIWALSTYRDGARRVVLAYKARRRPDLDEPLAALLRGVGRQLAPRLAPGGHLQVIPAPSGWQRRWRRALVATRLAEAFAAGARAATVSATTRQVLARRGAGGNLHHLTARQRSRRRRGHLYVRRPPASDAPVVLIDDVLTTGATLSAASAALTAVGCHVVGAVVLAATARPAPELPDD</sequence>
<dbReference type="AlphaFoldDB" id="A0A1Q5PW84"/>
<dbReference type="RefSeq" id="WP_073823899.1">
    <property type="nucleotide sequence ID" value="NZ_MQVS01000004.1"/>
</dbReference>
<dbReference type="Pfam" id="PF00156">
    <property type="entry name" value="Pribosyltran"/>
    <property type="match status" value="1"/>
</dbReference>
<dbReference type="EMBL" id="MQVS01000004">
    <property type="protein sequence ID" value="OKL51827.1"/>
    <property type="molecule type" value="Genomic_DNA"/>
</dbReference>
<dbReference type="PANTHER" id="PTHR47505">
    <property type="entry name" value="DNA UTILIZATION PROTEIN YHGH"/>
    <property type="match status" value="1"/>
</dbReference>
<dbReference type="InterPro" id="IPR000836">
    <property type="entry name" value="PRTase_dom"/>
</dbReference>
<evidence type="ECO:0000259" key="2">
    <source>
        <dbReference type="Pfam" id="PF00156"/>
    </source>
</evidence>
<dbReference type="Proteomes" id="UP000185612">
    <property type="component" value="Unassembled WGS sequence"/>
</dbReference>
<dbReference type="PANTHER" id="PTHR47505:SF1">
    <property type="entry name" value="DNA UTILIZATION PROTEIN YHGH"/>
    <property type="match status" value="1"/>
</dbReference>
<dbReference type="InParanoid" id="A0A1Q5PW84"/>
<dbReference type="OrthoDB" id="5244859at2"/>
<proteinExistence type="inferred from homology"/>
<organism evidence="3 4">
    <name type="scientific">Buchananella hordeovulneris</name>
    <dbReference type="NCBI Taxonomy" id="52770"/>
    <lineage>
        <taxon>Bacteria</taxon>
        <taxon>Bacillati</taxon>
        <taxon>Actinomycetota</taxon>
        <taxon>Actinomycetes</taxon>
        <taxon>Actinomycetales</taxon>
        <taxon>Actinomycetaceae</taxon>
        <taxon>Buchananella</taxon>
    </lineage>
</organism>
<evidence type="ECO:0000313" key="3">
    <source>
        <dbReference type="EMBL" id="OKL51827.1"/>
    </source>
</evidence>
<dbReference type="SUPFAM" id="SSF53271">
    <property type="entry name" value="PRTase-like"/>
    <property type="match status" value="1"/>
</dbReference>
<gene>
    <name evidence="3" type="ORF">BSZ40_04890</name>
</gene>
<keyword evidence="4" id="KW-1185">Reference proteome</keyword>
<reference evidence="4" key="1">
    <citation type="submission" date="2016-12" db="EMBL/GenBank/DDBJ databases">
        <authorList>
            <person name="Meng X."/>
        </authorList>
    </citation>
    <scope>NUCLEOTIDE SEQUENCE [LARGE SCALE GENOMIC DNA]</scope>
    <source>
        <strain evidence="4">DSM 20732</strain>
    </source>
</reference>
<evidence type="ECO:0000256" key="1">
    <source>
        <dbReference type="ARBA" id="ARBA00008007"/>
    </source>
</evidence>
<dbReference type="InterPro" id="IPR051910">
    <property type="entry name" value="ComF/GntX_DNA_util-trans"/>
</dbReference>
<accession>A0A1Q5PW84</accession>